<name>A0A2M7GA54_9BACT</name>
<protein>
    <submittedName>
        <fullName evidence="1">Uncharacterized protein</fullName>
    </submittedName>
</protein>
<evidence type="ECO:0000313" key="1">
    <source>
        <dbReference type="EMBL" id="PIW18974.1"/>
    </source>
</evidence>
<evidence type="ECO:0000313" key="2">
    <source>
        <dbReference type="Proteomes" id="UP000231019"/>
    </source>
</evidence>
<organism evidence="1 2">
    <name type="scientific">bacterium (Candidatus Blackallbacteria) CG17_big_fil_post_rev_8_21_14_2_50_48_46</name>
    <dbReference type="NCBI Taxonomy" id="2014261"/>
    <lineage>
        <taxon>Bacteria</taxon>
        <taxon>Candidatus Blackallbacteria</taxon>
    </lineage>
</organism>
<dbReference type="AlphaFoldDB" id="A0A2M7GA54"/>
<accession>A0A2M7GA54</accession>
<comment type="caution">
    <text evidence="1">The sequence shown here is derived from an EMBL/GenBank/DDBJ whole genome shotgun (WGS) entry which is preliminary data.</text>
</comment>
<proteinExistence type="predicted"/>
<dbReference type="Proteomes" id="UP000231019">
    <property type="component" value="Unassembled WGS sequence"/>
</dbReference>
<gene>
    <name evidence="1" type="ORF">COW36_02370</name>
</gene>
<reference evidence="1 2" key="1">
    <citation type="submission" date="2017-09" db="EMBL/GenBank/DDBJ databases">
        <title>Depth-based differentiation of microbial function through sediment-hosted aquifers and enrichment of novel symbionts in the deep terrestrial subsurface.</title>
        <authorList>
            <person name="Probst A.J."/>
            <person name="Ladd B."/>
            <person name="Jarett J.K."/>
            <person name="Geller-Mcgrath D.E."/>
            <person name="Sieber C.M."/>
            <person name="Emerson J.B."/>
            <person name="Anantharaman K."/>
            <person name="Thomas B.C."/>
            <person name="Malmstrom R."/>
            <person name="Stieglmeier M."/>
            <person name="Klingl A."/>
            <person name="Woyke T."/>
            <person name="Ryan C.M."/>
            <person name="Banfield J.F."/>
        </authorList>
    </citation>
    <scope>NUCLEOTIDE SEQUENCE [LARGE SCALE GENOMIC DNA]</scope>
    <source>
        <strain evidence="1">CG17_big_fil_post_rev_8_21_14_2_50_48_46</strain>
    </source>
</reference>
<sequence>MLLVLEKQNQLNSGTFLQNARLCDELALSRKDNEELKNRKHIWVNSETMKFLLLKQGFLAEQICLLPPKGPDGLSEQLKELHYQLRHLSEKLKLLRS</sequence>
<dbReference type="EMBL" id="PFFQ01000006">
    <property type="protein sequence ID" value="PIW18974.1"/>
    <property type="molecule type" value="Genomic_DNA"/>
</dbReference>